<dbReference type="PANTHER" id="PTHR42756:SF1">
    <property type="entry name" value="TRANSCRIPTIONAL REPRESSOR OF EMRAB OPERON"/>
    <property type="match status" value="1"/>
</dbReference>
<dbReference type="EMBL" id="QZEI01000075">
    <property type="protein sequence ID" value="RLV58392.1"/>
    <property type="molecule type" value="Genomic_DNA"/>
</dbReference>
<dbReference type="AlphaFoldDB" id="A0A3L8PWF8"/>
<dbReference type="SMART" id="SM00347">
    <property type="entry name" value="HTH_MARR"/>
    <property type="match status" value="1"/>
</dbReference>
<keyword evidence="3" id="KW-0804">Transcription</keyword>
<feature type="domain" description="HTH marR-type" evidence="4">
    <location>
        <begin position="4"/>
        <end position="136"/>
    </location>
</feature>
<comment type="caution">
    <text evidence="5">The sequence shown here is derived from an EMBL/GenBank/DDBJ whole genome shotgun (WGS) entry which is preliminary data.</text>
</comment>
<evidence type="ECO:0000259" key="4">
    <source>
        <dbReference type="PROSITE" id="PS50995"/>
    </source>
</evidence>
<dbReference type="Proteomes" id="UP000281474">
    <property type="component" value="Unassembled WGS sequence"/>
</dbReference>
<dbReference type="PRINTS" id="PR00598">
    <property type="entry name" value="HTHMARR"/>
</dbReference>
<dbReference type="PANTHER" id="PTHR42756">
    <property type="entry name" value="TRANSCRIPTIONAL REGULATOR, MARR"/>
    <property type="match status" value="1"/>
</dbReference>
<keyword evidence="1" id="KW-0805">Transcription regulation</keyword>
<organism evidence="5 6">
    <name type="scientific">Parashewanella curva</name>
    <dbReference type="NCBI Taxonomy" id="2338552"/>
    <lineage>
        <taxon>Bacteria</taxon>
        <taxon>Pseudomonadati</taxon>
        <taxon>Pseudomonadota</taxon>
        <taxon>Gammaproteobacteria</taxon>
        <taxon>Alteromonadales</taxon>
        <taxon>Shewanellaceae</taxon>
        <taxon>Parashewanella</taxon>
    </lineage>
</organism>
<dbReference type="InterPro" id="IPR036390">
    <property type="entry name" value="WH_DNA-bd_sf"/>
</dbReference>
<dbReference type="SUPFAM" id="SSF46785">
    <property type="entry name" value="Winged helix' DNA-binding domain"/>
    <property type="match status" value="1"/>
</dbReference>
<evidence type="ECO:0000256" key="3">
    <source>
        <dbReference type="ARBA" id="ARBA00023163"/>
    </source>
</evidence>
<name>A0A3L8PWF8_9GAMM</name>
<keyword evidence="6" id="KW-1185">Reference proteome</keyword>
<evidence type="ECO:0000313" key="5">
    <source>
        <dbReference type="EMBL" id="RLV58392.1"/>
    </source>
</evidence>
<dbReference type="InterPro" id="IPR000835">
    <property type="entry name" value="HTH_MarR-typ"/>
</dbReference>
<dbReference type="Gene3D" id="1.10.10.10">
    <property type="entry name" value="Winged helix-like DNA-binding domain superfamily/Winged helix DNA-binding domain"/>
    <property type="match status" value="1"/>
</dbReference>
<dbReference type="Pfam" id="PF01047">
    <property type="entry name" value="MarR"/>
    <property type="match status" value="1"/>
</dbReference>
<evidence type="ECO:0000256" key="2">
    <source>
        <dbReference type="ARBA" id="ARBA00023125"/>
    </source>
</evidence>
<dbReference type="GO" id="GO:0003677">
    <property type="term" value="F:DNA binding"/>
    <property type="evidence" value="ECO:0007669"/>
    <property type="project" value="UniProtKB-KW"/>
</dbReference>
<dbReference type="InterPro" id="IPR036388">
    <property type="entry name" value="WH-like_DNA-bd_sf"/>
</dbReference>
<proteinExistence type="predicted"/>
<protein>
    <submittedName>
        <fullName evidence="5">MarR family transcriptional regulator</fullName>
    </submittedName>
</protein>
<dbReference type="OrthoDB" id="32523at2"/>
<sequence length="138" mass="16710">MQRQQSLGYLISHFNVELQKQMDMKLKRYQLDLKYWPVLFALWEKEGVTQTELSHRCDVANYTMTRFLDVLQEQGYIYRHQEQDNRRAFQVYLTDDAKALKQDVCTELERMYDEILSGLSSVEREAFYQILRKVNRLE</sequence>
<gene>
    <name evidence="5" type="ORF">D5018_17550</name>
</gene>
<evidence type="ECO:0000313" key="6">
    <source>
        <dbReference type="Proteomes" id="UP000281474"/>
    </source>
</evidence>
<dbReference type="PROSITE" id="PS50995">
    <property type="entry name" value="HTH_MARR_2"/>
    <property type="match status" value="1"/>
</dbReference>
<reference evidence="5 6" key="1">
    <citation type="submission" date="2018-09" db="EMBL/GenBank/DDBJ databases">
        <title>Phylogeny of the Shewanellaceae, and recommendation for two new genera, Pseudoshewanella and Parashewanella.</title>
        <authorList>
            <person name="Wang G."/>
        </authorList>
    </citation>
    <scope>NUCLEOTIDE SEQUENCE [LARGE SCALE GENOMIC DNA]</scope>
    <source>
        <strain evidence="5 6">C51</strain>
    </source>
</reference>
<evidence type="ECO:0000256" key="1">
    <source>
        <dbReference type="ARBA" id="ARBA00023015"/>
    </source>
</evidence>
<accession>A0A3L8PWF8</accession>
<keyword evidence="2" id="KW-0238">DNA-binding</keyword>
<dbReference type="GO" id="GO:0003700">
    <property type="term" value="F:DNA-binding transcription factor activity"/>
    <property type="evidence" value="ECO:0007669"/>
    <property type="project" value="InterPro"/>
</dbReference>
<dbReference type="RefSeq" id="WP_121840291.1">
    <property type="nucleotide sequence ID" value="NZ_ML014824.1"/>
</dbReference>